<organism evidence="1 2">
    <name type="scientific">Candidatus Muproteobacteria bacterium RBG_16_65_34</name>
    <dbReference type="NCBI Taxonomy" id="1817760"/>
    <lineage>
        <taxon>Bacteria</taxon>
        <taxon>Pseudomonadati</taxon>
        <taxon>Pseudomonadota</taxon>
        <taxon>Candidatus Muproteobacteria</taxon>
    </lineage>
</organism>
<sequence>MKLLPLQMVIIDLENGRRGIFIGRPLVPDSFTDEDCQVENVWFTDIREIPDYATLEQLTQMEIDQIAAKVATLQ</sequence>
<dbReference type="AlphaFoldDB" id="A0A1F6TSC0"/>
<dbReference type="Proteomes" id="UP000178885">
    <property type="component" value="Unassembled WGS sequence"/>
</dbReference>
<dbReference type="EMBL" id="MFSU01000040">
    <property type="protein sequence ID" value="OGI47975.1"/>
    <property type="molecule type" value="Genomic_DNA"/>
</dbReference>
<evidence type="ECO:0000313" key="2">
    <source>
        <dbReference type="Proteomes" id="UP000178885"/>
    </source>
</evidence>
<proteinExistence type="predicted"/>
<comment type="caution">
    <text evidence="1">The sequence shown here is derived from an EMBL/GenBank/DDBJ whole genome shotgun (WGS) entry which is preliminary data.</text>
</comment>
<gene>
    <name evidence="1" type="ORF">A2151_05080</name>
</gene>
<protein>
    <submittedName>
        <fullName evidence="1">Uncharacterized protein</fullName>
    </submittedName>
</protein>
<accession>A0A1F6TSC0</accession>
<name>A0A1F6TSC0_9PROT</name>
<evidence type="ECO:0000313" key="1">
    <source>
        <dbReference type="EMBL" id="OGI47975.1"/>
    </source>
</evidence>
<reference evidence="1 2" key="1">
    <citation type="journal article" date="2016" name="Nat. Commun.">
        <title>Thousands of microbial genomes shed light on interconnected biogeochemical processes in an aquifer system.</title>
        <authorList>
            <person name="Anantharaman K."/>
            <person name="Brown C.T."/>
            <person name="Hug L.A."/>
            <person name="Sharon I."/>
            <person name="Castelle C.J."/>
            <person name="Probst A.J."/>
            <person name="Thomas B.C."/>
            <person name="Singh A."/>
            <person name="Wilkins M.J."/>
            <person name="Karaoz U."/>
            <person name="Brodie E.L."/>
            <person name="Williams K.H."/>
            <person name="Hubbard S.S."/>
            <person name="Banfield J.F."/>
        </authorList>
    </citation>
    <scope>NUCLEOTIDE SEQUENCE [LARGE SCALE GENOMIC DNA]</scope>
</reference>